<organism evidence="1">
    <name type="scientific">Vitis vinifera</name>
    <name type="common">Grape</name>
    <dbReference type="NCBI Taxonomy" id="29760"/>
    <lineage>
        <taxon>Eukaryota</taxon>
        <taxon>Viridiplantae</taxon>
        <taxon>Streptophyta</taxon>
        <taxon>Embryophyta</taxon>
        <taxon>Tracheophyta</taxon>
        <taxon>Spermatophyta</taxon>
        <taxon>Magnoliopsida</taxon>
        <taxon>eudicotyledons</taxon>
        <taxon>Gunneridae</taxon>
        <taxon>Pentapetalae</taxon>
        <taxon>rosids</taxon>
        <taxon>Vitales</taxon>
        <taxon>Vitaceae</taxon>
        <taxon>Viteae</taxon>
        <taxon>Vitis</taxon>
    </lineage>
</organism>
<gene>
    <name evidence="1" type="ORF">VITISV_011405</name>
</gene>
<protein>
    <submittedName>
        <fullName evidence="1">Uncharacterized protein</fullName>
    </submittedName>
</protein>
<accession>A5BT61</accession>
<dbReference type="AlphaFoldDB" id="A5BT61"/>
<reference evidence="1" key="1">
    <citation type="journal article" date="2007" name="PLoS ONE">
        <title>The first genome sequence of an elite grapevine cultivar (Pinot noir Vitis vinifera L.): coping with a highly heterozygous genome.</title>
        <authorList>
            <person name="Velasco R."/>
            <person name="Zharkikh A."/>
            <person name="Troggio M."/>
            <person name="Cartwright D.A."/>
            <person name="Cestaro A."/>
            <person name="Pruss D."/>
            <person name="Pindo M."/>
            <person name="FitzGerald L.M."/>
            <person name="Vezzulli S."/>
            <person name="Reid J."/>
            <person name="Malacarne G."/>
            <person name="Iliev D."/>
            <person name="Coppola G."/>
            <person name="Wardell B."/>
            <person name="Micheletti D."/>
            <person name="Macalma T."/>
            <person name="Facci M."/>
            <person name="Mitchell J.T."/>
            <person name="Perazzolli M."/>
            <person name="Eldredge G."/>
            <person name="Gatto P."/>
            <person name="Oyzerski R."/>
            <person name="Moretto M."/>
            <person name="Gutin N."/>
            <person name="Stefanini M."/>
            <person name="Chen Y."/>
            <person name="Segala C."/>
            <person name="Davenport C."/>
            <person name="Dematte L."/>
            <person name="Mraz A."/>
            <person name="Battilana J."/>
            <person name="Stormo K."/>
            <person name="Costa F."/>
            <person name="Tao Q."/>
            <person name="Si-Ammour A."/>
            <person name="Harkins T."/>
            <person name="Lackey A."/>
            <person name="Perbost C."/>
            <person name="Taillon B."/>
            <person name="Stella A."/>
            <person name="Solovyev V."/>
            <person name="Fawcett J.A."/>
            <person name="Sterck L."/>
            <person name="Vandepoele K."/>
            <person name="Grando S.M."/>
            <person name="Toppo S."/>
            <person name="Moser C."/>
            <person name="Lanchbury J."/>
            <person name="Bogden R."/>
            <person name="Skolnick M."/>
            <person name="Sgaramella V."/>
            <person name="Bhatnagar S.K."/>
            <person name="Fontana P."/>
            <person name="Gutin A."/>
            <person name="Van de Peer Y."/>
            <person name="Salamini F."/>
            <person name="Viola R."/>
        </authorList>
    </citation>
    <scope>NUCLEOTIDE SEQUENCE</scope>
</reference>
<name>A5BT61_VITVI</name>
<proteinExistence type="predicted"/>
<evidence type="ECO:0000313" key="1">
    <source>
        <dbReference type="EMBL" id="CAN68280.1"/>
    </source>
</evidence>
<sequence>MTSNYDATADVDNSALSDTGRFAPLISSRDWTDTRLVTKGIYMRKYQATNIWEVGGACVEKQRKFGKLSSEGYIFLISAPNRTRFEALDS</sequence>
<dbReference type="EMBL" id="AM470193">
    <property type="protein sequence ID" value="CAN68280.1"/>
    <property type="molecule type" value="Genomic_DNA"/>
</dbReference>